<name>A0A1M2W1B0_TRAPU</name>
<keyword evidence="3" id="KW-1185">Reference proteome</keyword>
<protein>
    <submittedName>
        <fullName evidence="2">Uncharacterized protein</fullName>
    </submittedName>
</protein>
<evidence type="ECO:0000313" key="2">
    <source>
        <dbReference type="EMBL" id="OJT13641.1"/>
    </source>
</evidence>
<reference evidence="2 3" key="1">
    <citation type="submission" date="2016-10" db="EMBL/GenBank/DDBJ databases">
        <title>Genome sequence of the basidiomycete white-rot fungus Trametes pubescens.</title>
        <authorList>
            <person name="Makela M.R."/>
            <person name="Granchi Z."/>
            <person name="Peng M."/>
            <person name="De Vries R.P."/>
            <person name="Grigoriev I."/>
            <person name="Riley R."/>
            <person name="Hilden K."/>
        </authorList>
    </citation>
    <scope>NUCLEOTIDE SEQUENCE [LARGE SCALE GENOMIC DNA]</scope>
    <source>
        <strain evidence="2 3">FBCC735</strain>
    </source>
</reference>
<accession>A0A1M2W1B0</accession>
<sequence>MEEAGAHPEGVLEAVKWVPYAWDDGRWARAIISGCKRQIRAGALAGAGRAPNLRARRGFSRTSPWYASERERVAENGRKCEQESRGRPN</sequence>
<comment type="caution">
    <text evidence="2">The sequence shown here is derived from an EMBL/GenBank/DDBJ whole genome shotgun (WGS) entry which is preliminary data.</text>
</comment>
<proteinExistence type="predicted"/>
<evidence type="ECO:0000256" key="1">
    <source>
        <dbReference type="SAM" id="MobiDB-lite"/>
    </source>
</evidence>
<dbReference type="Proteomes" id="UP000184267">
    <property type="component" value="Unassembled WGS sequence"/>
</dbReference>
<dbReference type="AlphaFoldDB" id="A0A1M2W1B0"/>
<evidence type="ECO:0000313" key="3">
    <source>
        <dbReference type="Proteomes" id="UP000184267"/>
    </source>
</evidence>
<organism evidence="2 3">
    <name type="scientific">Trametes pubescens</name>
    <name type="common">White-rot fungus</name>
    <dbReference type="NCBI Taxonomy" id="154538"/>
    <lineage>
        <taxon>Eukaryota</taxon>
        <taxon>Fungi</taxon>
        <taxon>Dikarya</taxon>
        <taxon>Basidiomycota</taxon>
        <taxon>Agaricomycotina</taxon>
        <taxon>Agaricomycetes</taxon>
        <taxon>Polyporales</taxon>
        <taxon>Polyporaceae</taxon>
        <taxon>Trametes</taxon>
    </lineage>
</organism>
<dbReference type="EMBL" id="MNAD01000375">
    <property type="protein sequence ID" value="OJT13641.1"/>
    <property type="molecule type" value="Genomic_DNA"/>
</dbReference>
<gene>
    <name evidence="2" type="ORF">TRAPUB_9830</name>
</gene>
<feature type="region of interest" description="Disordered" evidence="1">
    <location>
        <begin position="70"/>
        <end position="89"/>
    </location>
</feature>